<dbReference type="InterPro" id="IPR002223">
    <property type="entry name" value="Kunitz_BPTI"/>
</dbReference>
<reference evidence="3" key="1">
    <citation type="submission" date="2021-04" db="EMBL/GenBank/DDBJ databases">
        <authorList>
            <consortium name="Molecular Ecology Group"/>
        </authorList>
    </citation>
    <scope>NUCLEOTIDE SEQUENCE</scope>
</reference>
<dbReference type="InterPro" id="IPR050098">
    <property type="entry name" value="TFPI/VKTCI-like"/>
</dbReference>
<dbReference type="EMBL" id="CAJHNH020003757">
    <property type="protein sequence ID" value="CAG5129919.1"/>
    <property type="molecule type" value="Genomic_DNA"/>
</dbReference>
<dbReference type="GO" id="GO:0005615">
    <property type="term" value="C:extracellular space"/>
    <property type="evidence" value="ECO:0007669"/>
    <property type="project" value="TreeGrafter"/>
</dbReference>
<dbReference type="SMART" id="SM00131">
    <property type="entry name" value="KU"/>
    <property type="match status" value="1"/>
</dbReference>
<dbReference type="PANTHER" id="PTHR10083">
    <property type="entry name" value="KUNITZ-TYPE PROTEASE INHIBITOR-RELATED"/>
    <property type="match status" value="1"/>
</dbReference>
<gene>
    <name evidence="3" type="ORF">CUNI_LOCUS15477</name>
</gene>
<sequence length="53" mass="6037">CQLPYSKGLCKGFMPQWYFDSASGRCDMFVWGMCGGNDNRFSSPEECYASCKF</sequence>
<dbReference type="Gene3D" id="4.10.410.10">
    <property type="entry name" value="Pancreatic trypsin inhibitor Kunitz domain"/>
    <property type="match status" value="1"/>
</dbReference>
<evidence type="ECO:0000313" key="4">
    <source>
        <dbReference type="Proteomes" id="UP000678393"/>
    </source>
</evidence>
<dbReference type="PANTHER" id="PTHR10083:SF374">
    <property type="entry name" value="BPTI_KUNITZ INHIBITOR DOMAIN-CONTAINING PROTEIN"/>
    <property type="match status" value="1"/>
</dbReference>
<name>A0A8S3ZKL9_9EUPU</name>
<feature type="domain" description="BPTI/Kunitz inhibitor" evidence="2">
    <location>
        <begin position="1"/>
        <end position="51"/>
    </location>
</feature>
<accession>A0A8S3ZKL9</accession>
<dbReference type="Proteomes" id="UP000678393">
    <property type="component" value="Unassembled WGS sequence"/>
</dbReference>
<protein>
    <recommendedName>
        <fullName evidence="2">BPTI/Kunitz inhibitor domain-containing protein</fullName>
    </recommendedName>
</protein>
<evidence type="ECO:0000256" key="1">
    <source>
        <dbReference type="ARBA" id="ARBA00023157"/>
    </source>
</evidence>
<keyword evidence="1" id="KW-1015">Disulfide bond</keyword>
<dbReference type="AlphaFoldDB" id="A0A8S3ZKL9"/>
<dbReference type="SUPFAM" id="SSF57362">
    <property type="entry name" value="BPTI-like"/>
    <property type="match status" value="1"/>
</dbReference>
<proteinExistence type="predicted"/>
<dbReference type="PROSITE" id="PS50279">
    <property type="entry name" value="BPTI_KUNITZ_2"/>
    <property type="match status" value="1"/>
</dbReference>
<feature type="non-terminal residue" evidence="3">
    <location>
        <position position="1"/>
    </location>
</feature>
<dbReference type="OrthoDB" id="4473401at2759"/>
<evidence type="ECO:0000259" key="2">
    <source>
        <dbReference type="PROSITE" id="PS50279"/>
    </source>
</evidence>
<comment type="caution">
    <text evidence="3">The sequence shown here is derived from an EMBL/GenBank/DDBJ whole genome shotgun (WGS) entry which is preliminary data.</text>
</comment>
<dbReference type="GO" id="GO:0004867">
    <property type="term" value="F:serine-type endopeptidase inhibitor activity"/>
    <property type="evidence" value="ECO:0007669"/>
    <property type="project" value="InterPro"/>
</dbReference>
<dbReference type="CDD" id="cd00109">
    <property type="entry name" value="Kunitz-type"/>
    <property type="match status" value="1"/>
</dbReference>
<organism evidence="3 4">
    <name type="scientific">Candidula unifasciata</name>
    <dbReference type="NCBI Taxonomy" id="100452"/>
    <lineage>
        <taxon>Eukaryota</taxon>
        <taxon>Metazoa</taxon>
        <taxon>Spiralia</taxon>
        <taxon>Lophotrochozoa</taxon>
        <taxon>Mollusca</taxon>
        <taxon>Gastropoda</taxon>
        <taxon>Heterobranchia</taxon>
        <taxon>Euthyneura</taxon>
        <taxon>Panpulmonata</taxon>
        <taxon>Eupulmonata</taxon>
        <taxon>Stylommatophora</taxon>
        <taxon>Helicina</taxon>
        <taxon>Helicoidea</taxon>
        <taxon>Geomitridae</taxon>
        <taxon>Candidula</taxon>
    </lineage>
</organism>
<dbReference type="InterPro" id="IPR036880">
    <property type="entry name" value="Kunitz_BPTI_sf"/>
</dbReference>
<keyword evidence="4" id="KW-1185">Reference proteome</keyword>
<evidence type="ECO:0000313" key="3">
    <source>
        <dbReference type="EMBL" id="CAG5129919.1"/>
    </source>
</evidence>
<dbReference type="FunFam" id="4.10.410.10:FF:000020">
    <property type="entry name" value="Collagen, type VI, alpha 3"/>
    <property type="match status" value="1"/>
</dbReference>
<dbReference type="Pfam" id="PF00014">
    <property type="entry name" value="Kunitz_BPTI"/>
    <property type="match status" value="1"/>
</dbReference>